<keyword evidence="1" id="KW-0812">Transmembrane</keyword>
<keyword evidence="1" id="KW-0472">Membrane</keyword>
<organism evidence="2 3">
    <name type="scientific">Acinetobacter boissieri</name>
    <dbReference type="NCBI Taxonomy" id="1219383"/>
    <lineage>
        <taxon>Bacteria</taxon>
        <taxon>Pseudomonadati</taxon>
        <taxon>Pseudomonadota</taxon>
        <taxon>Gammaproteobacteria</taxon>
        <taxon>Moraxellales</taxon>
        <taxon>Moraxellaceae</taxon>
        <taxon>Acinetobacter</taxon>
    </lineage>
</organism>
<dbReference type="AlphaFoldDB" id="A0A1G6GN06"/>
<reference evidence="3" key="1">
    <citation type="submission" date="2016-09" db="EMBL/GenBank/DDBJ databases">
        <authorList>
            <person name="Varghese N."/>
            <person name="Submissions S."/>
        </authorList>
    </citation>
    <scope>NUCLEOTIDE SEQUENCE [LARGE SCALE GENOMIC DNA]</scope>
    <source>
        <strain evidence="3">ANC 4422</strain>
    </source>
</reference>
<dbReference type="OrthoDB" id="6704960at2"/>
<gene>
    <name evidence="2" type="ORF">SAMN05421733_101419</name>
</gene>
<evidence type="ECO:0000256" key="1">
    <source>
        <dbReference type="SAM" id="Phobius"/>
    </source>
</evidence>
<proteinExistence type="predicted"/>
<dbReference type="RefSeq" id="WP_092746667.1">
    <property type="nucleotide sequence ID" value="NZ_FMYL01000001.1"/>
</dbReference>
<evidence type="ECO:0000313" key="3">
    <source>
        <dbReference type="Proteomes" id="UP000242501"/>
    </source>
</evidence>
<name>A0A1G6GN06_9GAMM</name>
<keyword evidence="1" id="KW-1133">Transmembrane helix</keyword>
<dbReference type="Proteomes" id="UP000242501">
    <property type="component" value="Unassembled WGS sequence"/>
</dbReference>
<evidence type="ECO:0000313" key="2">
    <source>
        <dbReference type="EMBL" id="SDB83115.1"/>
    </source>
</evidence>
<feature type="transmembrane region" description="Helical" evidence="1">
    <location>
        <begin position="12"/>
        <end position="36"/>
    </location>
</feature>
<feature type="transmembrane region" description="Helical" evidence="1">
    <location>
        <begin position="56"/>
        <end position="80"/>
    </location>
</feature>
<keyword evidence="3" id="KW-1185">Reference proteome</keyword>
<dbReference type="STRING" id="1219383.SAMN05421733_101419"/>
<feature type="transmembrane region" description="Helical" evidence="1">
    <location>
        <begin position="87"/>
        <end position="110"/>
    </location>
</feature>
<sequence>MGQKTIQQQRRLMTLAYACMFLALFTVITAVLAYIFASKVADNSAEVWIQTQALWVMRSITLFIVVAIFGALWFSPLYFYTWDAYQWVTGVSIVGVIFCFIAWMLLLNAFCKGFFKYLKHKAVF</sequence>
<accession>A0A1G6GN06</accession>
<protein>
    <submittedName>
        <fullName evidence="2">Uncharacterized protein</fullName>
    </submittedName>
</protein>
<dbReference type="EMBL" id="FMYL01000001">
    <property type="protein sequence ID" value="SDB83115.1"/>
    <property type="molecule type" value="Genomic_DNA"/>
</dbReference>